<evidence type="ECO:0000256" key="1">
    <source>
        <dbReference type="ARBA" id="ARBA00000085"/>
    </source>
</evidence>
<dbReference type="GO" id="GO:0004721">
    <property type="term" value="F:phosphoprotein phosphatase activity"/>
    <property type="evidence" value="ECO:0007669"/>
    <property type="project" value="TreeGrafter"/>
</dbReference>
<dbReference type="PANTHER" id="PTHR45453:SF1">
    <property type="entry name" value="PHOSPHATE REGULON SENSOR PROTEIN PHOR"/>
    <property type="match status" value="1"/>
</dbReference>
<dbReference type="GO" id="GO:0016036">
    <property type="term" value="P:cellular response to phosphate starvation"/>
    <property type="evidence" value="ECO:0007669"/>
    <property type="project" value="TreeGrafter"/>
</dbReference>
<evidence type="ECO:0000313" key="10">
    <source>
        <dbReference type="EMBL" id="QWQ31756.1"/>
    </source>
</evidence>
<keyword evidence="8" id="KW-0812">Transmembrane</keyword>
<dbReference type="InterPro" id="IPR036097">
    <property type="entry name" value="HisK_dim/P_sf"/>
</dbReference>
<dbReference type="CDD" id="cd00082">
    <property type="entry name" value="HisKA"/>
    <property type="match status" value="1"/>
</dbReference>
<dbReference type="Pfam" id="PF00512">
    <property type="entry name" value="HisKA"/>
    <property type="match status" value="1"/>
</dbReference>
<accession>A0A8F1MB99</accession>
<keyword evidence="7" id="KW-0175">Coiled coil</keyword>
<dbReference type="KEGG" id="mvl:KOY49_02025"/>
<comment type="catalytic activity">
    <reaction evidence="1">
        <text>ATP + protein L-histidine = ADP + protein N-phospho-L-histidine.</text>
        <dbReference type="EC" id="2.7.13.3"/>
    </reaction>
</comment>
<dbReference type="SMART" id="SM00388">
    <property type="entry name" value="HisKA"/>
    <property type="match status" value="1"/>
</dbReference>
<dbReference type="Gene3D" id="1.10.287.130">
    <property type="match status" value="1"/>
</dbReference>
<feature type="transmembrane region" description="Helical" evidence="8">
    <location>
        <begin position="12"/>
        <end position="34"/>
    </location>
</feature>
<keyword evidence="8" id="KW-1133">Transmembrane helix</keyword>
<keyword evidence="11" id="KW-1185">Reference proteome</keyword>
<dbReference type="InterPro" id="IPR003661">
    <property type="entry name" value="HisK_dim/P_dom"/>
</dbReference>
<keyword evidence="5" id="KW-0418">Kinase</keyword>
<keyword evidence="4" id="KW-0808">Transferase</keyword>
<dbReference type="PANTHER" id="PTHR45453">
    <property type="entry name" value="PHOSPHATE REGULON SENSOR PROTEIN PHOR"/>
    <property type="match status" value="1"/>
</dbReference>
<evidence type="ECO:0000256" key="6">
    <source>
        <dbReference type="ARBA" id="ARBA00023012"/>
    </source>
</evidence>
<feature type="coiled-coil region" evidence="7">
    <location>
        <begin position="132"/>
        <end position="159"/>
    </location>
</feature>
<evidence type="ECO:0000256" key="5">
    <source>
        <dbReference type="ARBA" id="ARBA00022777"/>
    </source>
</evidence>
<evidence type="ECO:0000256" key="8">
    <source>
        <dbReference type="SAM" id="Phobius"/>
    </source>
</evidence>
<evidence type="ECO:0000256" key="4">
    <source>
        <dbReference type="ARBA" id="ARBA00022679"/>
    </source>
</evidence>
<evidence type="ECO:0000256" key="2">
    <source>
        <dbReference type="ARBA" id="ARBA00012438"/>
    </source>
</evidence>
<name>A0A8F1MB99_9BACT</name>
<dbReference type="Proteomes" id="UP000677117">
    <property type="component" value="Chromosome"/>
</dbReference>
<dbReference type="InterPro" id="IPR050351">
    <property type="entry name" value="BphY/WalK/GraS-like"/>
</dbReference>
<gene>
    <name evidence="10" type="ORF">KOY49_02025</name>
</gene>
<dbReference type="GO" id="GO:0000155">
    <property type="term" value="F:phosphorelay sensor kinase activity"/>
    <property type="evidence" value="ECO:0007669"/>
    <property type="project" value="InterPro"/>
</dbReference>
<evidence type="ECO:0000256" key="3">
    <source>
        <dbReference type="ARBA" id="ARBA00022553"/>
    </source>
</evidence>
<dbReference type="EMBL" id="CP076459">
    <property type="protein sequence ID" value="QWQ31756.1"/>
    <property type="molecule type" value="Genomic_DNA"/>
</dbReference>
<keyword evidence="8" id="KW-0472">Membrane</keyword>
<dbReference type="RefSeq" id="WP_232736502.1">
    <property type="nucleotide sequence ID" value="NZ_CP076459.1"/>
</dbReference>
<evidence type="ECO:0000313" key="11">
    <source>
        <dbReference type="Proteomes" id="UP000677117"/>
    </source>
</evidence>
<proteinExistence type="predicted"/>
<protein>
    <recommendedName>
        <fullName evidence="2">histidine kinase</fullName>
        <ecNumber evidence="2">2.7.13.3</ecNumber>
    </recommendedName>
</protein>
<sequence>MKIFTSATIKLAGWYLMILMIVSLLFSSIIFQVARSEVDAQIHKIIVQRKGDFPAINLSERIDNSTRNLLISLGYINLIVLLAGGWCSYLLAKITLRPIETAHKAQSRFVANASHQLRTPLAIMKAETEFALKNRKANKAELTETLESNLEEINKLTELTAMLLELSRTENKLALEDKSFNLTELISELVRERKAEARNLK</sequence>
<dbReference type="EC" id="2.7.13.3" evidence="2"/>
<keyword evidence="3" id="KW-0597">Phosphoprotein</keyword>
<organism evidence="10 11">
    <name type="scientific">Candidatus Minimicrobia vallesae</name>
    <dbReference type="NCBI Taxonomy" id="2841264"/>
    <lineage>
        <taxon>Bacteria</taxon>
        <taxon>Candidatus Saccharimonadota</taxon>
        <taxon>Candidatus Saccharimonadota incertae sedis</taxon>
        <taxon>Candidatus Minimicrobia</taxon>
    </lineage>
</organism>
<dbReference type="AlphaFoldDB" id="A0A8F1MB99"/>
<feature type="transmembrane region" description="Helical" evidence="8">
    <location>
        <begin position="69"/>
        <end position="92"/>
    </location>
</feature>
<keyword evidence="6" id="KW-0902">Two-component regulatory system</keyword>
<feature type="domain" description="Signal transduction histidine kinase dimerisation/phosphoacceptor" evidence="9">
    <location>
        <begin position="105"/>
        <end position="172"/>
    </location>
</feature>
<dbReference type="GO" id="GO:0005886">
    <property type="term" value="C:plasma membrane"/>
    <property type="evidence" value="ECO:0007669"/>
    <property type="project" value="TreeGrafter"/>
</dbReference>
<evidence type="ECO:0000259" key="9">
    <source>
        <dbReference type="SMART" id="SM00388"/>
    </source>
</evidence>
<evidence type="ECO:0000256" key="7">
    <source>
        <dbReference type="SAM" id="Coils"/>
    </source>
</evidence>
<reference evidence="10" key="1">
    <citation type="submission" date="2021-06" db="EMBL/GenBank/DDBJ databases">
        <title>An adapted protocol for Saccharibacteria cultivation: two new species join this phylum of Candidate Phyla Radiations.</title>
        <authorList>
            <person name="Ibrahim A."/>
            <person name="Maatouk M."/>
            <person name="Raoult D."/>
            <person name="Bittar F."/>
        </authorList>
    </citation>
    <scope>NUCLEOTIDE SEQUENCE</scope>
    <source>
        <strain evidence="10">IHU2</strain>
    </source>
</reference>
<dbReference type="SUPFAM" id="SSF47384">
    <property type="entry name" value="Homodimeric domain of signal transducing histidine kinase"/>
    <property type="match status" value="1"/>
</dbReference>